<dbReference type="Gene3D" id="3.40.50.300">
    <property type="entry name" value="P-loop containing nucleotide triphosphate hydrolases"/>
    <property type="match status" value="2"/>
</dbReference>
<keyword evidence="8" id="KW-1185">Reference proteome</keyword>
<dbReference type="Proteomes" id="UP000320421">
    <property type="component" value="Chromosome"/>
</dbReference>
<dbReference type="InterPro" id="IPR003593">
    <property type="entry name" value="AAA+_ATPase"/>
</dbReference>
<dbReference type="PRINTS" id="PR00300">
    <property type="entry name" value="CLPPROTEASEA"/>
</dbReference>
<evidence type="ECO:0000313" key="8">
    <source>
        <dbReference type="Proteomes" id="UP000320421"/>
    </source>
</evidence>
<sequence>MSKQTNNLQTVLNKWLERDLTKEADTGKLSPVFLMDDLVCDVTDIINADRFPILYGGSGVGKSSVIHKLVALSAAGQGPEALQGTRILKLSFRRALASLKKEDQLRGEFQKLLDLLLETDENIVPFFSDMEILNDYYLQPLLQSYAYQTQRPLLAEGDRTSVEAMFENYPDLESHFVALKVDEPDLSTARQIVSHWSEYQQKTDRVRITETAQEEALLLSHRFLSRLNMPRKVLDLLNQVKVVRKKARKVNGRDVIDRFHQVHKVPLSLIDPAIKLELQQVRAHFAESVLGQDQAVDAVVRMIGTIKAGLSDIRRPLGAFLFAGPTGVGKTHIAQKLSEYLLGRPDSMVRLNMADFQTEVSALTLFGDPEAYALSKRQGLLTQRLQGQSFTVLLLDEFEKCAPPVLDRFMQLIDEGCFINGTGETVSCRSTVIIATTNAGAELYRKSLIGFADGVSSQLEMEQAMQRRLMEHFRFEFLNRFDEIVYFHALNAGHIRAIAACELGLLQDRIGLKRHRISIQPDRSILDWLALKGYDPYFGARFLRRTIERYVTPVIADVINSQSLEKGTTLELSFEGQQVVVRFARKQSDDSNREQTATFAGKPVAEKSLPGRKKERSTTAV</sequence>
<name>A0A517PP13_9PLAN</name>
<dbReference type="InterPro" id="IPR001270">
    <property type="entry name" value="ClpA/B"/>
</dbReference>
<feature type="domain" description="AAA+ ATPase" evidence="5">
    <location>
        <begin position="48"/>
        <end position="233"/>
    </location>
</feature>
<evidence type="ECO:0000259" key="5">
    <source>
        <dbReference type="SMART" id="SM00382"/>
    </source>
</evidence>
<dbReference type="GO" id="GO:0005524">
    <property type="term" value="F:ATP binding"/>
    <property type="evidence" value="ECO:0007669"/>
    <property type="project" value="UniProtKB-KW"/>
</dbReference>
<dbReference type="GO" id="GO:0008233">
    <property type="term" value="F:peptidase activity"/>
    <property type="evidence" value="ECO:0007669"/>
    <property type="project" value="UniProtKB-KW"/>
</dbReference>
<dbReference type="PANTHER" id="PTHR11638:SF18">
    <property type="entry name" value="HEAT SHOCK PROTEIN 104"/>
    <property type="match status" value="1"/>
</dbReference>
<dbReference type="PANTHER" id="PTHR11638">
    <property type="entry name" value="ATP-DEPENDENT CLP PROTEASE"/>
    <property type="match status" value="1"/>
</dbReference>
<dbReference type="Pfam" id="PF10431">
    <property type="entry name" value="ClpB_D2-small"/>
    <property type="match status" value="1"/>
</dbReference>
<feature type="domain" description="Clp ATPase C-terminal" evidence="6">
    <location>
        <begin position="490"/>
        <end position="581"/>
    </location>
</feature>
<feature type="domain" description="AAA+ ATPase" evidence="5">
    <location>
        <begin position="316"/>
        <end position="479"/>
    </location>
</feature>
<keyword evidence="7" id="KW-0645">Protease</keyword>
<dbReference type="AlphaFoldDB" id="A0A517PP13"/>
<evidence type="ECO:0000256" key="3">
    <source>
        <dbReference type="ARBA" id="ARBA00023186"/>
    </source>
</evidence>
<keyword evidence="7" id="KW-0378">Hydrolase</keyword>
<dbReference type="EMBL" id="CP036266">
    <property type="protein sequence ID" value="QDT21117.1"/>
    <property type="molecule type" value="Genomic_DNA"/>
</dbReference>
<dbReference type="GO" id="GO:0006508">
    <property type="term" value="P:proteolysis"/>
    <property type="evidence" value="ECO:0007669"/>
    <property type="project" value="UniProtKB-KW"/>
</dbReference>
<protein>
    <submittedName>
        <fullName evidence="7">ATP-dependent Clp protease ATP-binding subunit ClpC</fullName>
    </submittedName>
</protein>
<evidence type="ECO:0000256" key="1">
    <source>
        <dbReference type="ARBA" id="ARBA00022741"/>
    </source>
</evidence>
<dbReference type="GO" id="GO:0005737">
    <property type="term" value="C:cytoplasm"/>
    <property type="evidence" value="ECO:0007669"/>
    <property type="project" value="TreeGrafter"/>
</dbReference>
<organism evidence="7 8">
    <name type="scientific">Gimesia chilikensis</name>
    <dbReference type="NCBI Taxonomy" id="2605989"/>
    <lineage>
        <taxon>Bacteria</taxon>
        <taxon>Pseudomonadati</taxon>
        <taxon>Planctomycetota</taxon>
        <taxon>Planctomycetia</taxon>
        <taxon>Planctomycetales</taxon>
        <taxon>Planctomycetaceae</taxon>
        <taxon>Gimesia</taxon>
    </lineage>
</organism>
<evidence type="ECO:0000313" key="7">
    <source>
        <dbReference type="EMBL" id="QDT21117.1"/>
    </source>
</evidence>
<dbReference type="SMART" id="SM01086">
    <property type="entry name" value="ClpB_D2-small"/>
    <property type="match status" value="1"/>
</dbReference>
<dbReference type="Gene3D" id="1.10.8.60">
    <property type="match status" value="1"/>
</dbReference>
<keyword evidence="3" id="KW-0143">Chaperone</keyword>
<dbReference type="OrthoDB" id="228321at2"/>
<reference evidence="7 8" key="1">
    <citation type="submission" date="2019-02" db="EMBL/GenBank/DDBJ databases">
        <title>Deep-cultivation of Planctomycetes and their phenomic and genomic characterization uncovers novel biology.</title>
        <authorList>
            <person name="Wiegand S."/>
            <person name="Jogler M."/>
            <person name="Boedeker C."/>
            <person name="Pinto D."/>
            <person name="Vollmers J."/>
            <person name="Rivas-Marin E."/>
            <person name="Kohn T."/>
            <person name="Peeters S.H."/>
            <person name="Heuer A."/>
            <person name="Rast P."/>
            <person name="Oberbeckmann S."/>
            <person name="Bunk B."/>
            <person name="Jeske O."/>
            <person name="Meyerdierks A."/>
            <person name="Storesund J.E."/>
            <person name="Kallscheuer N."/>
            <person name="Luecker S."/>
            <person name="Lage O.M."/>
            <person name="Pohl T."/>
            <person name="Merkel B.J."/>
            <person name="Hornburger P."/>
            <person name="Mueller R.-W."/>
            <person name="Bruemmer F."/>
            <person name="Labrenz M."/>
            <person name="Spormann A.M."/>
            <person name="Op den Camp H."/>
            <person name="Overmann J."/>
            <person name="Amann R."/>
            <person name="Jetten M.S.M."/>
            <person name="Mascher T."/>
            <person name="Medema M.H."/>
            <person name="Devos D.P."/>
            <person name="Kaster A.-K."/>
            <person name="Ovreas L."/>
            <person name="Rohde M."/>
            <person name="Galperin M.Y."/>
            <person name="Jogler C."/>
        </authorList>
    </citation>
    <scope>NUCLEOTIDE SEQUENCE [LARGE SCALE GENOMIC DNA]</scope>
    <source>
        <strain evidence="7 8">HG66A1</strain>
    </source>
</reference>
<gene>
    <name evidence="7" type="primary">clpC_1</name>
    <name evidence="7" type="ORF">HG66A1_29100</name>
</gene>
<dbReference type="InterPro" id="IPR019489">
    <property type="entry name" value="Clp_ATPase_C"/>
</dbReference>
<accession>A0A517PP13</accession>
<keyword evidence="2 7" id="KW-0067">ATP-binding</keyword>
<dbReference type="GO" id="GO:0034605">
    <property type="term" value="P:cellular response to heat"/>
    <property type="evidence" value="ECO:0007669"/>
    <property type="project" value="TreeGrafter"/>
</dbReference>
<dbReference type="InterPro" id="IPR050130">
    <property type="entry name" value="ClpA_ClpB"/>
</dbReference>
<dbReference type="InterPro" id="IPR027417">
    <property type="entry name" value="P-loop_NTPase"/>
</dbReference>
<dbReference type="GO" id="GO:0016887">
    <property type="term" value="F:ATP hydrolysis activity"/>
    <property type="evidence" value="ECO:0007669"/>
    <property type="project" value="InterPro"/>
</dbReference>
<feature type="region of interest" description="Disordered" evidence="4">
    <location>
        <begin position="585"/>
        <end position="621"/>
    </location>
</feature>
<dbReference type="SUPFAM" id="SSF52540">
    <property type="entry name" value="P-loop containing nucleoside triphosphate hydrolases"/>
    <property type="match status" value="2"/>
</dbReference>
<dbReference type="RefSeq" id="WP_145184903.1">
    <property type="nucleotide sequence ID" value="NZ_CP036266.1"/>
</dbReference>
<keyword evidence="1" id="KW-0547">Nucleotide-binding</keyword>
<proteinExistence type="predicted"/>
<dbReference type="CDD" id="cd19499">
    <property type="entry name" value="RecA-like_ClpB_Hsp104-like"/>
    <property type="match status" value="1"/>
</dbReference>
<dbReference type="InterPro" id="IPR003959">
    <property type="entry name" value="ATPase_AAA_core"/>
</dbReference>
<evidence type="ECO:0000256" key="4">
    <source>
        <dbReference type="SAM" id="MobiDB-lite"/>
    </source>
</evidence>
<dbReference type="Pfam" id="PF07724">
    <property type="entry name" value="AAA_2"/>
    <property type="match status" value="1"/>
</dbReference>
<evidence type="ECO:0000259" key="6">
    <source>
        <dbReference type="SMART" id="SM01086"/>
    </source>
</evidence>
<dbReference type="SMART" id="SM00382">
    <property type="entry name" value="AAA"/>
    <property type="match status" value="2"/>
</dbReference>
<evidence type="ECO:0000256" key="2">
    <source>
        <dbReference type="ARBA" id="ARBA00022840"/>
    </source>
</evidence>